<keyword evidence="3" id="KW-1185">Reference proteome</keyword>
<reference evidence="2" key="1">
    <citation type="submission" date="2010-07" db="EMBL/GenBank/DDBJ databases">
        <authorList>
            <person name="Muzny D."/>
            <person name="Qin X."/>
            <person name="Deng J."/>
            <person name="Jiang H."/>
            <person name="Liu Y."/>
            <person name="Qu J."/>
            <person name="Song X.-Z."/>
            <person name="Zhang L."/>
            <person name="Thornton R."/>
            <person name="Coyle M."/>
            <person name="Francisco L."/>
            <person name="Jackson L."/>
            <person name="Javaid M."/>
            <person name="Korchina V."/>
            <person name="Kovar C."/>
            <person name="Mata R."/>
            <person name="Mathew T."/>
            <person name="Ngo R."/>
            <person name="Nguyen L."/>
            <person name="Nguyen N."/>
            <person name="Okwuonu G."/>
            <person name="Ongeri F."/>
            <person name="Pham C."/>
            <person name="Simmons D."/>
            <person name="Wilczek-Boney K."/>
            <person name="Hale W."/>
            <person name="Jakkamsetti A."/>
            <person name="Pham P."/>
            <person name="Ruth R."/>
            <person name="San Lucas F."/>
            <person name="Warren J."/>
            <person name="Zhang J."/>
            <person name="Zhao Z."/>
            <person name="Zhou C."/>
            <person name="Zhu D."/>
            <person name="Lee S."/>
            <person name="Bess C."/>
            <person name="Blankenburg K."/>
            <person name="Forbes L."/>
            <person name="Fu Q."/>
            <person name="Gubbala S."/>
            <person name="Hirani K."/>
            <person name="Jayaseelan J.C."/>
            <person name="Lara F."/>
            <person name="Munidasa M."/>
            <person name="Palculict T."/>
            <person name="Patil S."/>
            <person name="Pu L.-L."/>
            <person name="Saada N."/>
            <person name="Tang L."/>
            <person name="Weissenberger G."/>
            <person name="Zhu Y."/>
            <person name="Hemphill L."/>
            <person name="Shang Y."/>
            <person name="Youmans B."/>
            <person name="Ayvaz T."/>
            <person name="Ross M."/>
            <person name="Santibanez J."/>
            <person name="Aqrawi P."/>
            <person name="Gross S."/>
            <person name="Joshi V."/>
            <person name="Fowler G."/>
            <person name="Nazareth L."/>
            <person name="Reid J."/>
            <person name="Worley K."/>
            <person name="Petrosino J."/>
            <person name="Highlander S."/>
            <person name="Gibbs R."/>
        </authorList>
    </citation>
    <scope>NUCLEOTIDE SEQUENCE [LARGE SCALE GENOMIC DNA]</scope>
    <source>
        <strain evidence="2">DSM 16973</strain>
    </source>
</reference>
<protein>
    <recommendedName>
        <fullName evidence="1">Lipocalin-like domain-containing protein</fullName>
    </recommendedName>
</protein>
<proteinExistence type="predicted"/>
<feature type="domain" description="Lipocalin-like" evidence="1">
    <location>
        <begin position="2"/>
        <end position="114"/>
    </location>
</feature>
<dbReference type="Proteomes" id="UP000004394">
    <property type="component" value="Unassembled WGS sequence"/>
</dbReference>
<dbReference type="EMBL" id="AEEI01000055">
    <property type="protein sequence ID" value="EFM01071.1"/>
    <property type="molecule type" value="Genomic_DNA"/>
</dbReference>
<dbReference type="BioCyc" id="PMAR862515-HMP:GMOO-2019-MONOMER"/>
<dbReference type="Gene3D" id="2.40.128.280">
    <property type="match status" value="1"/>
</dbReference>
<sequence>MWHLEHIDTLATGGTCSLAKQRLFWSFQGRLLDLSDKDNNHRHCLARFLHQEDSLKLHSPYEYDREHGDKPLTAPTLLIPYGIGSLQEGFRVESLSSSKLILRSKHLQLRLRKF</sequence>
<dbReference type="AlphaFoldDB" id="E0NUY6"/>
<dbReference type="STRING" id="862515.HMPREF0658_1991"/>
<evidence type="ECO:0000259" key="1">
    <source>
        <dbReference type="Pfam" id="PF16585"/>
    </source>
</evidence>
<comment type="caution">
    <text evidence="2">The sequence shown here is derived from an EMBL/GenBank/DDBJ whole genome shotgun (WGS) entry which is preliminary data.</text>
</comment>
<dbReference type="InterPro" id="IPR024311">
    <property type="entry name" value="Lipocalin-like"/>
</dbReference>
<gene>
    <name evidence="2" type="ORF">HMPREF0658_1991</name>
</gene>
<evidence type="ECO:0000313" key="3">
    <source>
        <dbReference type="Proteomes" id="UP000004394"/>
    </source>
</evidence>
<dbReference type="Pfam" id="PF16585">
    <property type="entry name" value="Lipocalin_8"/>
    <property type="match status" value="1"/>
</dbReference>
<dbReference type="HOGENOM" id="CLU_146038_0_0_10"/>
<accession>E0NUY6</accession>
<dbReference type="eggNOG" id="ENOG5033DA0">
    <property type="taxonomic scope" value="Bacteria"/>
</dbReference>
<evidence type="ECO:0000313" key="2">
    <source>
        <dbReference type="EMBL" id="EFM01071.1"/>
    </source>
</evidence>
<organism evidence="2 3">
    <name type="scientific">Hoylesella marshii DSM 16973 = JCM 13450</name>
    <dbReference type="NCBI Taxonomy" id="862515"/>
    <lineage>
        <taxon>Bacteria</taxon>
        <taxon>Pseudomonadati</taxon>
        <taxon>Bacteroidota</taxon>
        <taxon>Bacteroidia</taxon>
        <taxon>Bacteroidales</taxon>
        <taxon>Prevotellaceae</taxon>
        <taxon>Hoylesella</taxon>
    </lineage>
</organism>
<name>E0NUY6_9BACT</name>